<keyword evidence="2" id="KW-0813">Transport</keyword>
<dbReference type="EMBL" id="QTTN01000021">
    <property type="protein sequence ID" value="REE80241.1"/>
    <property type="molecule type" value="Genomic_DNA"/>
</dbReference>
<keyword evidence="6 7" id="KW-0472">Membrane</keyword>
<dbReference type="Gene3D" id="1.20.1720.10">
    <property type="entry name" value="Multidrug resistance protein D"/>
    <property type="match status" value="1"/>
</dbReference>
<dbReference type="InterPro" id="IPR005829">
    <property type="entry name" value="Sugar_transporter_CS"/>
</dbReference>
<evidence type="ECO:0000256" key="4">
    <source>
        <dbReference type="ARBA" id="ARBA00022692"/>
    </source>
</evidence>
<accession>A0A3D9RR87</accession>
<name>A0A3D9RR87_9BACL</name>
<evidence type="ECO:0000259" key="8">
    <source>
        <dbReference type="PROSITE" id="PS50850"/>
    </source>
</evidence>
<dbReference type="InterPro" id="IPR036259">
    <property type="entry name" value="MFS_trans_sf"/>
</dbReference>
<dbReference type="AlphaFoldDB" id="A0A3D9RR87"/>
<feature type="transmembrane region" description="Helical" evidence="7">
    <location>
        <begin position="505"/>
        <end position="523"/>
    </location>
</feature>
<dbReference type="Proteomes" id="UP000256304">
    <property type="component" value="Unassembled WGS sequence"/>
</dbReference>
<proteinExistence type="predicted"/>
<protein>
    <submittedName>
        <fullName evidence="9">EmrB/QacA subfamily drug resistance transporter</fullName>
    </submittedName>
</protein>
<feature type="domain" description="Major facilitator superfamily (MFS) profile" evidence="8">
    <location>
        <begin position="25"/>
        <end position="528"/>
    </location>
</feature>
<dbReference type="PANTHER" id="PTHR23501">
    <property type="entry name" value="MAJOR FACILITATOR SUPERFAMILY"/>
    <property type="match status" value="1"/>
</dbReference>
<feature type="transmembrane region" description="Helical" evidence="7">
    <location>
        <begin position="148"/>
        <end position="166"/>
    </location>
</feature>
<comment type="caution">
    <text evidence="9">The sequence shown here is derived from an EMBL/GenBank/DDBJ whole genome shotgun (WGS) entry which is preliminary data.</text>
</comment>
<dbReference type="FunFam" id="1.20.1250.20:FF:000772">
    <property type="entry name" value="Multidrug efflux transporter MdtP"/>
    <property type="match status" value="1"/>
</dbReference>
<dbReference type="InterPro" id="IPR011701">
    <property type="entry name" value="MFS"/>
</dbReference>
<dbReference type="PROSITE" id="PS00216">
    <property type="entry name" value="SUGAR_TRANSPORT_1"/>
    <property type="match status" value="1"/>
</dbReference>
<feature type="transmembrane region" description="Helical" evidence="7">
    <location>
        <begin position="23"/>
        <end position="47"/>
    </location>
</feature>
<feature type="transmembrane region" description="Helical" evidence="7">
    <location>
        <begin position="315"/>
        <end position="337"/>
    </location>
</feature>
<dbReference type="NCBIfam" id="TIGR00711">
    <property type="entry name" value="efflux_EmrB"/>
    <property type="match status" value="1"/>
</dbReference>
<feature type="transmembrane region" description="Helical" evidence="7">
    <location>
        <begin position="277"/>
        <end position="303"/>
    </location>
</feature>
<dbReference type="GO" id="GO:0005886">
    <property type="term" value="C:plasma membrane"/>
    <property type="evidence" value="ECO:0007669"/>
    <property type="project" value="UniProtKB-SubCell"/>
</dbReference>
<evidence type="ECO:0000256" key="5">
    <source>
        <dbReference type="ARBA" id="ARBA00022989"/>
    </source>
</evidence>
<reference evidence="9 10" key="1">
    <citation type="submission" date="2018-08" db="EMBL/GenBank/DDBJ databases">
        <title>Genomic Encyclopedia of Type Strains, Phase III (KMG-III): the genomes of soil and plant-associated and newly described type strains.</title>
        <authorList>
            <person name="Whitman W."/>
        </authorList>
    </citation>
    <scope>NUCLEOTIDE SEQUENCE [LARGE SCALE GENOMIC DNA]</scope>
    <source>
        <strain evidence="9 10">CGMCC 1.10966</strain>
    </source>
</reference>
<sequence length="547" mass="58907">MSQQAAATSVEVKESQAAFKHRGMLITGLIIAMLFAALDNTIVGTAMPKIIGELGGLSLLTWVTTAYMLTSTTVVPIAGKLADMFGRKLIYVTGIIIFIIGSALCGISTSMEQLIIYRGIQGIGGGVMMPMAMIIIGDLFTGKQRAKWQGVFGGIFGLSSVIGPQIGGFIVDNWNWNWVFYINLPVGLIALVFIIRGLPKHRAVGKPKIDYAGIVTMIVGVVSLLLALSFGGKDYAWTSWQIIGLFVLAIVSLFAFVRIEARTSEPILPVQLFKNRIFSTVNGVGFFLSLGMFGAVVFVPLFMQGIIGTSATASGTVMMPMMIALILASIVGGQIVYKIGPRRQMVTGMLIAAVSFYLLSTMSQDTTRVLASSYMVVMGFGIGLVMPLLTLVLQESFKREELGVVTSSAQFFRSIGGTFGITILGAIMNHVSGSELDTKLTPIITKMPDQMANFKTKIIDMIHTDPHGLYNSLLNPDALKQLPKEAVETMVPVLKSTLVDSLHSVFLYALVFIVVGALLALLIGKVKLTQRSKEEKKEAALETAGSH</sequence>
<evidence type="ECO:0000256" key="7">
    <source>
        <dbReference type="SAM" id="Phobius"/>
    </source>
</evidence>
<evidence type="ECO:0000256" key="2">
    <source>
        <dbReference type="ARBA" id="ARBA00022448"/>
    </source>
</evidence>
<keyword evidence="3" id="KW-1003">Cell membrane</keyword>
<gene>
    <name evidence="9" type="ORF">A8990_12190</name>
</gene>
<dbReference type="PANTHER" id="PTHR23501:SF197">
    <property type="entry name" value="COMD"/>
    <property type="match status" value="1"/>
</dbReference>
<feature type="transmembrane region" description="Helical" evidence="7">
    <location>
        <begin position="344"/>
        <end position="362"/>
    </location>
</feature>
<keyword evidence="4 7" id="KW-0812">Transmembrane</keyword>
<feature type="transmembrane region" description="Helical" evidence="7">
    <location>
        <begin position="374"/>
        <end position="393"/>
    </location>
</feature>
<dbReference type="InterPro" id="IPR020846">
    <property type="entry name" value="MFS_dom"/>
</dbReference>
<dbReference type="OrthoDB" id="9816041at2"/>
<evidence type="ECO:0000256" key="1">
    <source>
        <dbReference type="ARBA" id="ARBA00004651"/>
    </source>
</evidence>
<dbReference type="InterPro" id="IPR004638">
    <property type="entry name" value="EmrB-like"/>
</dbReference>
<dbReference type="CDD" id="cd17502">
    <property type="entry name" value="MFS_Azr1_MDR_like"/>
    <property type="match status" value="1"/>
</dbReference>
<feature type="transmembrane region" description="Helical" evidence="7">
    <location>
        <begin position="237"/>
        <end position="257"/>
    </location>
</feature>
<keyword evidence="10" id="KW-1185">Reference proteome</keyword>
<dbReference type="PROSITE" id="PS50850">
    <property type="entry name" value="MFS"/>
    <property type="match status" value="1"/>
</dbReference>
<dbReference type="Pfam" id="PF07690">
    <property type="entry name" value="MFS_1"/>
    <property type="match status" value="1"/>
</dbReference>
<comment type="subcellular location">
    <subcellularLocation>
        <location evidence="1">Cell membrane</location>
        <topology evidence="1">Multi-pass membrane protein</topology>
    </subcellularLocation>
</comment>
<feature type="transmembrane region" description="Helical" evidence="7">
    <location>
        <begin position="211"/>
        <end position="231"/>
    </location>
</feature>
<keyword evidence="5 7" id="KW-1133">Transmembrane helix</keyword>
<feature type="transmembrane region" description="Helical" evidence="7">
    <location>
        <begin position="59"/>
        <end position="77"/>
    </location>
</feature>
<feature type="transmembrane region" description="Helical" evidence="7">
    <location>
        <begin position="115"/>
        <end position="136"/>
    </location>
</feature>
<dbReference type="Gene3D" id="1.20.1250.20">
    <property type="entry name" value="MFS general substrate transporter like domains"/>
    <property type="match status" value="1"/>
</dbReference>
<dbReference type="FunFam" id="1.20.1720.10:FF:000004">
    <property type="entry name" value="EmrB/QacA family drug resistance transporter"/>
    <property type="match status" value="1"/>
</dbReference>
<organism evidence="9 10">
    <name type="scientific">Paenibacillus taihuensis</name>
    <dbReference type="NCBI Taxonomy" id="1156355"/>
    <lineage>
        <taxon>Bacteria</taxon>
        <taxon>Bacillati</taxon>
        <taxon>Bacillota</taxon>
        <taxon>Bacilli</taxon>
        <taxon>Bacillales</taxon>
        <taxon>Paenibacillaceae</taxon>
        <taxon>Paenibacillus</taxon>
    </lineage>
</organism>
<dbReference type="SUPFAM" id="SSF103473">
    <property type="entry name" value="MFS general substrate transporter"/>
    <property type="match status" value="1"/>
</dbReference>
<dbReference type="GO" id="GO:0022857">
    <property type="term" value="F:transmembrane transporter activity"/>
    <property type="evidence" value="ECO:0007669"/>
    <property type="project" value="InterPro"/>
</dbReference>
<evidence type="ECO:0000313" key="9">
    <source>
        <dbReference type="EMBL" id="REE80241.1"/>
    </source>
</evidence>
<dbReference type="PRINTS" id="PR01036">
    <property type="entry name" value="TCRTETB"/>
</dbReference>
<evidence type="ECO:0000313" key="10">
    <source>
        <dbReference type="Proteomes" id="UP000256304"/>
    </source>
</evidence>
<feature type="transmembrane region" description="Helical" evidence="7">
    <location>
        <begin position="414"/>
        <end position="432"/>
    </location>
</feature>
<feature type="transmembrane region" description="Helical" evidence="7">
    <location>
        <begin position="89"/>
        <end position="109"/>
    </location>
</feature>
<evidence type="ECO:0000256" key="3">
    <source>
        <dbReference type="ARBA" id="ARBA00022475"/>
    </source>
</evidence>
<feature type="transmembrane region" description="Helical" evidence="7">
    <location>
        <begin position="178"/>
        <end position="199"/>
    </location>
</feature>
<dbReference type="RefSeq" id="WP_116190395.1">
    <property type="nucleotide sequence ID" value="NZ_QTTN01000021.1"/>
</dbReference>
<evidence type="ECO:0000256" key="6">
    <source>
        <dbReference type="ARBA" id="ARBA00023136"/>
    </source>
</evidence>